<dbReference type="EMBL" id="CM045760">
    <property type="protein sequence ID" value="KAI8027857.1"/>
    <property type="molecule type" value="Genomic_DNA"/>
</dbReference>
<gene>
    <name evidence="1" type="ORF">LOK49_LG02G02607</name>
</gene>
<evidence type="ECO:0000313" key="1">
    <source>
        <dbReference type="EMBL" id="KAI8027857.1"/>
    </source>
</evidence>
<reference evidence="1 2" key="1">
    <citation type="journal article" date="2022" name="Plant J.">
        <title>Chromosome-level genome of Camellia lanceoleosa provides a valuable resource for understanding genome evolution and self-incompatibility.</title>
        <authorList>
            <person name="Gong W."/>
            <person name="Xiao S."/>
            <person name="Wang L."/>
            <person name="Liao Z."/>
            <person name="Chang Y."/>
            <person name="Mo W."/>
            <person name="Hu G."/>
            <person name="Li W."/>
            <person name="Zhao G."/>
            <person name="Zhu H."/>
            <person name="Hu X."/>
            <person name="Ji K."/>
            <person name="Xiang X."/>
            <person name="Song Q."/>
            <person name="Yuan D."/>
            <person name="Jin S."/>
            <person name="Zhang L."/>
        </authorList>
    </citation>
    <scope>NUCLEOTIDE SEQUENCE [LARGE SCALE GENOMIC DNA]</scope>
    <source>
        <strain evidence="1">SQ_2022a</strain>
    </source>
</reference>
<proteinExistence type="predicted"/>
<name>A0ACC0IPM2_9ERIC</name>
<comment type="caution">
    <text evidence="1">The sequence shown here is derived from an EMBL/GenBank/DDBJ whole genome shotgun (WGS) entry which is preliminary data.</text>
</comment>
<evidence type="ECO:0000313" key="2">
    <source>
        <dbReference type="Proteomes" id="UP001060215"/>
    </source>
</evidence>
<protein>
    <submittedName>
        <fullName evidence="1">Uncharacterized protein</fullName>
    </submittedName>
</protein>
<organism evidence="1 2">
    <name type="scientific">Camellia lanceoleosa</name>
    <dbReference type="NCBI Taxonomy" id="1840588"/>
    <lineage>
        <taxon>Eukaryota</taxon>
        <taxon>Viridiplantae</taxon>
        <taxon>Streptophyta</taxon>
        <taxon>Embryophyta</taxon>
        <taxon>Tracheophyta</taxon>
        <taxon>Spermatophyta</taxon>
        <taxon>Magnoliopsida</taxon>
        <taxon>eudicotyledons</taxon>
        <taxon>Gunneridae</taxon>
        <taxon>Pentapetalae</taxon>
        <taxon>asterids</taxon>
        <taxon>Ericales</taxon>
        <taxon>Theaceae</taxon>
        <taxon>Camellia</taxon>
    </lineage>
</organism>
<accession>A0ACC0IPM2</accession>
<dbReference type="Proteomes" id="UP001060215">
    <property type="component" value="Chromosome 3"/>
</dbReference>
<keyword evidence="2" id="KW-1185">Reference proteome</keyword>
<sequence length="128" mass="14771">MQYDLPRSVSILPDCKNAVFNTARISSQSSQIKMVPVISGAFWESYIEETVSANDSDMVAMDGLWEQINVTRDASDYLWYLTELLGDGIYKWVTWIAQLGDNAYLTRWIEVRFGLGLQIRIRINRTLR</sequence>